<gene>
    <name evidence="1" type="ORF">SAMN06297397_1491</name>
</gene>
<dbReference type="Proteomes" id="UP000192328">
    <property type="component" value="Unassembled WGS sequence"/>
</dbReference>
<evidence type="ECO:0000313" key="2">
    <source>
        <dbReference type="Proteomes" id="UP000192328"/>
    </source>
</evidence>
<sequence>MLWTLFLTFFRIGAFTFGGGYAMISVIENICVEQKKWITHEDLVNVTVIAESTPGPVAINCATFVGYKQKGIWGSIAATLGVVLPSFIIIWAISMFLERFLEIAWVASAFKGIRVAVGLLILDVGIKMARKMPKEPLRIVLMIAALAAMLLAGFLGWNLSTIVLLLCAAAVSLAVFLVQDTLKRKEGDQQ</sequence>
<organism evidence="1 2">
    <name type="scientific">Aristaeella lactis</name>
    <dbReference type="NCBI Taxonomy" id="3046383"/>
    <lineage>
        <taxon>Bacteria</taxon>
        <taxon>Bacillati</taxon>
        <taxon>Bacillota</taxon>
        <taxon>Clostridia</taxon>
        <taxon>Eubacteriales</taxon>
        <taxon>Aristaeellaceae</taxon>
        <taxon>Aristaeella</taxon>
    </lineage>
</organism>
<protein>
    <submittedName>
        <fullName evidence="1">Chromate transporter</fullName>
    </submittedName>
</protein>
<name>A0AC61PKX1_9FIRM</name>
<keyword evidence="2" id="KW-1185">Reference proteome</keyword>
<accession>A0AC61PKX1</accession>
<comment type="caution">
    <text evidence="1">The sequence shown here is derived from an EMBL/GenBank/DDBJ whole genome shotgun (WGS) entry which is preliminary data.</text>
</comment>
<reference evidence="1" key="1">
    <citation type="submission" date="2017-04" db="EMBL/GenBank/DDBJ databases">
        <authorList>
            <person name="Varghese N."/>
            <person name="Submissions S."/>
        </authorList>
    </citation>
    <scope>NUCLEOTIDE SEQUENCE</scope>
    <source>
        <strain evidence="1">WTE2008</strain>
    </source>
</reference>
<dbReference type="EMBL" id="FWXZ01000002">
    <property type="protein sequence ID" value="SMC57794.1"/>
    <property type="molecule type" value="Genomic_DNA"/>
</dbReference>
<evidence type="ECO:0000313" key="1">
    <source>
        <dbReference type="EMBL" id="SMC57794.1"/>
    </source>
</evidence>
<proteinExistence type="predicted"/>